<gene>
    <name evidence="1" type="ORF">CVT24_001841</name>
</gene>
<keyword evidence="2" id="KW-1185">Reference proteome</keyword>
<dbReference type="InParanoid" id="A0A409YEV5"/>
<comment type="caution">
    <text evidence="1">The sequence shown here is derived from an EMBL/GenBank/DDBJ whole genome shotgun (WGS) entry which is preliminary data.</text>
</comment>
<dbReference type="AlphaFoldDB" id="A0A409YEV5"/>
<protein>
    <submittedName>
        <fullName evidence="1">Uncharacterized protein</fullName>
    </submittedName>
</protein>
<evidence type="ECO:0000313" key="1">
    <source>
        <dbReference type="EMBL" id="PPR01528.1"/>
    </source>
</evidence>
<organism evidence="1 2">
    <name type="scientific">Panaeolus cyanescens</name>
    <dbReference type="NCBI Taxonomy" id="181874"/>
    <lineage>
        <taxon>Eukaryota</taxon>
        <taxon>Fungi</taxon>
        <taxon>Dikarya</taxon>
        <taxon>Basidiomycota</taxon>
        <taxon>Agaricomycotina</taxon>
        <taxon>Agaricomycetes</taxon>
        <taxon>Agaricomycetidae</taxon>
        <taxon>Agaricales</taxon>
        <taxon>Agaricineae</taxon>
        <taxon>Galeropsidaceae</taxon>
        <taxon>Panaeolus</taxon>
    </lineage>
</organism>
<dbReference type="Proteomes" id="UP000284842">
    <property type="component" value="Unassembled WGS sequence"/>
</dbReference>
<proteinExistence type="predicted"/>
<sequence length="463" mass="52714">MSVVTRINVETVLQDVDFFVIGTATSELVKDIGPLVSRNAEKLTGVKSDYVEELRKQFQHFTVAVDYNFLALSLASNAISGLSLVLDHWELWNIQFLVQRLIYAVDELLRVHQYTLSATTAYAEAISGLDTLFKQYLEENGSDVLLQFETTNTFWNTHHLENISPHALSSSVIKKLEDSKAATEAFGLMFLKLSEWLRGVLLDENGFFGDAVQETNLWFDHARQKWRALEAKILTTNDYLMKGISMHPVFFTFKDLQEVWDRLTSDQRSRKAQIEAFKPTVKTRPAVRKHYSPIPCQLTRKDICSYSCTLTLQHVEKVESHRSRISIELGIEAWLKPPPYCISVECEVQLPSESVQSGAGVKIVDHGPKTQKEITDDAHVEPSGCTPNIHTRSTSPAIVTWQIARRNWFRNRPIAGVPSRLPLSIVVEHTTDFSLRLRLNITRYEWFFKRVSGDTEATASLRA</sequence>
<accession>A0A409YEV5</accession>
<reference evidence="1 2" key="1">
    <citation type="journal article" date="2018" name="Evol. Lett.">
        <title>Horizontal gene cluster transfer increased hallucinogenic mushroom diversity.</title>
        <authorList>
            <person name="Reynolds H.T."/>
            <person name="Vijayakumar V."/>
            <person name="Gluck-Thaler E."/>
            <person name="Korotkin H.B."/>
            <person name="Matheny P.B."/>
            <person name="Slot J.C."/>
        </authorList>
    </citation>
    <scope>NUCLEOTIDE SEQUENCE [LARGE SCALE GENOMIC DNA]</scope>
    <source>
        <strain evidence="1 2">2629</strain>
    </source>
</reference>
<evidence type="ECO:0000313" key="2">
    <source>
        <dbReference type="Proteomes" id="UP000284842"/>
    </source>
</evidence>
<dbReference type="EMBL" id="NHTK01001243">
    <property type="protein sequence ID" value="PPR01528.1"/>
    <property type="molecule type" value="Genomic_DNA"/>
</dbReference>
<name>A0A409YEV5_9AGAR</name>